<name>A0A6S5RJD9_9GAMM</name>
<evidence type="ECO:0000313" key="1">
    <source>
        <dbReference type="EMBL" id="BBT15123.1"/>
    </source>
</evidence>
<organism evidence="1 2">
    <name type="scientific">Metapseudomonas otitidis</name>
    <dbReference type="NCBI Taxonomy" id="319939"/>
    <lineage>
        <taxon>Bacteria</taxon>
        <taxon>Pseudomonadati</taxon>
        <taxon>Pseudomonadota</taxon>
        <taxon>Gammaproteobacteria</taxon>
        <taxon>Pseudomonadales</taxon>
        <taxon>Pseudomonadaceae</taxon>
        <taxon>Metapseudomonas</taxon>
    </lineage>
</organism>
<dbReference type="Proteomes" id="UP000515591">
    <property type="component" value="Chromosome"/>
</dbReference>
<protein>
    <submittedName>
        <fullName evidence="1">Uncharacterized protein</fullName>
    </submittedName>
</protein>
<gene>
    <name evidence="1" type="ORF">WP8S17C03_11720</name>
</gene>
<evidence type="ECO:0000313" key="2">
    <source>
        <dbReference type="Proteomes" id="UP000515591"/>
    </source>
</evidence>
<accession>A0A6S5RJD9</accession>
<proteinExistence type="predicted"/>
<dbReference type="EMBL" id="AP022213">
    <property type="protein sequence ID" value="BBT15123.1"/>
    <property type="molecule type" value="Genomic_DNA"/>
</dbReference>
<reference evidence="1 2" key="1">
    <citation type="submission" date="2019-12" db="EMBL/GenBank/DDBJ databases">
        <title>complete genome sequences of Pseudomonas otitidis str. WP8-S17-CRE-03 isolated from wastewater treatment plant effluent.</title>
        <authorList>
            <person name="Sekizuka T."/>
            <person name="Itokawa K."/>
            <person name="Yatsu K."/>
            <person name="Inamine Y."/>
            <person name="Kuroda M."/>
        </authorList>
    </citation>
    <scope>NUCLEOTIDE SEQUENCE [LARGE SCALE GENOMIC DNA]</scope>
    <source>
        <strain evidence="1 2">WP8-S17-CRE-03</strain>
    </source>
</reference>
<sequence>MEKYTNSAINPRDEMDEVAQVISFLGRVIGAVSLDDYERVGAQIVAEWSAERLRNCSAAMGQAGSVPS</sequence>
<dbReference type="AlphaFoldDB" id="A0A6S5RJD9"/>